<dbReference type="PANTHER" id="PTHR43790:SF9">
    <property type="entry name" value="GALACTOFURANOSE TRANSPORTER ATP-BINDING PROTEIN YTFR"/>
    <property type="match status" value="1"/>
</dbReference>
<keyword evidence="4 6" id="KW-0067">ATP-binding</keyword>
<dbReference type="SUPFAM" id="SSF52540">
    <property type="entry name" value="P-loop containing nucleoside triphosphate hydrolases"/>
    <property type="match status" value="2"/>
</dbReference>
<comment type="caution">
    <text evidence="6">The sequence shown here is derived from an EMBL/GenBank/DDBJ whole genome shotgun (WGS) entry which is preliminary data.</text>
</comment>
<dbReference type="Pfam" id="PF00005">
    <property type="entry name" value="ABC_tran"/>
    <property type="match status" value="2"/>
</dbReference>
<keyword evidence="7" id="KW-1185">Reference proteome</keyword>
<dbReference type="InterPro" id="IPR050107">
    <property type="entry name" value="ABC_carbohydrate_import_ATPase"/>
</dbReference>
<dbReference type="OrthoDB" id="8039522at2"/>
<keyword evidence="2" id="KW-0677">Repeat</keyword>
<dbReference type="CDD" id="cd03215">
    <property type="entry name" value="ABC_Carb_Monos_II"/>
    <property type="match status" value="1"/>
</dbReference>
<dbReference type="GO" id="GO:0005524">
    <property type="term" value="F:ATP binding"/>
    <property type="evidence" value="ECO:0007669"/>
    <property type="project" value="UniProtKB-KW"/>
</dbReference>
<feature type="domain" description="ABC transporter" evidence="5">
    <location>
        <begin position="263"/>
        <end position="507"/>
    </location>
</feature>
<gene>
    <name evidence="6" type="ORF">EDD29_4652</name>
</gene>
<evidence type="ECO:0000256" key="3">
    <source>
        <dbReference type="ARBA" id="ARBA00022741"/>
    </source>
</evidence>
<dbReference type="CDD" id="cd03216">
    <property type="entry name" value="ABC_Carb_Monos_I"/>
    <property type="match status" value="1"/>
</dbReference>
<dbReference type="InterPro" id="IPR003439">
    <property type="entry name" value="ABC_transporter-like_ATP-bd"/>
</dbReference>
<protein>
    <submittedName>
        <fullName evidence="6">Ribose transport system ATP-binding protein</fullName>
    </submittedName>
</protein>
<evidence type="ECO:0000313" key="6">
    <source>
        <dbReference type="EMBL" id="ROO87063.1"/>
    </source>
</evidence>
<keyword evidence="1" id="KW-0813">Transport</keyword>
<keyword evidence="3" id="KW-0547">Nucleotide-binding</keyword>
<feature type="domain" description="ABC transporter" evidence="5">
    <location>
        <begin position="11"/>
        <end position="255"/>
    </location>
</feature>
<dbReference type="AlphaFoldDB" id="A0A3N1D0J6"/>
<dbReference type="Gene3D" id="3.40.50.300">
    <property type="entry name" value="P-loop containing nucleotide triphosphate hydrolases"/>
    <property type="match status" value="2"/>
</dbReference>
<accession>A0A3N1D0J6</accession>
<name>A0A3N1D0J6_9ACTN</name>
<dbReference type="InterPro" id="IPR027417">
    <property type="entry name" value="P-loop_NTPase"/>
</dbReference>
<dbReference type="InterPro" id="IPR017871">
    <property type="entry name" value="ABC_transporter-like_CS"/>
</dbReference>
<organism evidence="6 7">
    <name type="scientific">Actinocorallia herbida</name>
    <dbReference type="NCBI Taxonomy" id="58109"/>
    <lineage>
        <taxon>Bacteria</taxon>
        <taxon>Bacillati</taxon>
        <taxon>Actinomycetota</taxon>
        <taxon>Actinomycetes</taxon>
        <taxon>Streptosporangiales</taxon>
        <taxon>Thermomonosporaceae</taxon>
        <taxon>Actinocorallia</taxon>
    </lineage>
</organism>
<dbReference type="PROSITE" id="PS50893">
    <property type="entry name" value="ABC_TRANSPORTER_2"/>
    <property type="match status" value="2"/>
</dbReference>
<sequence length="511" mass="53960">MSGHDQAEFALIADDLSKTYAGQKALDGVGLRVRRGTVHALIGGNGSGKSTTVKILAGVLHADPGGSVVIDGRRQDAHRLGPADAKAMGLHIVHQDIGIFPDLSIAENLAIGRGFELAPGGRIRWRRLRERARRVLDRFDLDVDPALPIGDLRPAEQMVVAIARALQDQEGAHSGVLILDEPTAALSASEVDLLLKSLRRYAERGQSILFISHRLDEICAVSDEVTVLRDGRRVATVENDGLAPADLARLIMGAEVPEAAPRLRSASGRARLEVRGLSTGGLRDVSFDVAAGEIVGIAGLLGSGRSRVLRALFGLERGSGTITLDGEPGRFAGPAEALGRGVGYVPENRVEDALFAEQSVSHNLSVTDVGRYWGRGRLRHRAERADAVASIAEFGVVAPGPDAPVTALSGGNQQKVVIARSLRRAPRLLLLDEPSQGVDVGARLDLHRIIRDAAEGGTSALVVSSDFTELADLCDRVLVLVDGRIETVLQGPGIDPSALAHLVYGPAGVSA</sequence>
<dbReference type="InterPro" id="IPR003593">
    <property type="entry name" value="AAA+_ATPase"/>
</dbReference>
<evidence type="ECO:0000256" key="2">
    <source>
        <dbReference type="ARBA" id="ARBA00022737"/>
    </source>
</evidence>
<evidence type="ECO:0000256" key="4">
    <source>
        <dbReference type="ARBA" id="ARBA00022840"/>
    </source>
</evidence>
<dbReference type="RefSeq" id="WP_123666398.1">
    <property type="nucleotide sequence ID" value="NZ_RJKE01000001.1"/>
</dbReference>
<reference evidence="6 7" key="1">
    <citation type="submission" date="2018-11" db="EMBL/GenBank/DDBJ databases">
        <title>Sequencing the genomes of 1000 actinobacteria strains.</title>
        <authorList>
            <person name="Klenk H.-P."/>
        </authorList>
    </citation>
    <scope>NUCLEOTIDE SEQUENCE [LARGE SCALE GENOMIC DNA]</scope>
    <source>
        <strain evidence="6 7">DSM 44254</strain>
    </source>
</reference>
<evidence type="ECO:0000313" key="7">
    <source>
        <dbReference type="Proteomes" id="UP000272400"/>
    </source>
</evidence>
<dbReference type="PROSITE" id="PS00211">
    <property type="entry name" value="ABC_TRANSPORTER_1"/>
    <property type="match status" value="1"/>
</dbReference>
<dbReference type="EMBL" id="RJKE01000001">
    <property type="protein sequence ID" value="ROO87063.1"/>
    <property type="molecule type" value="Genomic_DNA"/>
</dbReference>
<dbReference type="SMART" id="SM00382">
    <property type="entry name" value="AAA"/>
    <property type="match status" value="2"/>
</dbReference>
<dbReference type="PANTHER" id="PTHR43790">
    <property type="entry name" value="CARBOHYDRATE TRANSPORT ATP-BINDING PROTEIN MG119-RELATED"/>
    <property type="match status" value="1"/>
</dbReference>
<dbReference type="GO" id="GO:0016887">
    <property type="term" value="F:ATP hydrolysis activity"/>
    <property type="evidence" value="ECO:0007669"/>
    <property type="project" value="InterPro"/>
</dbReference>
<proteinExistence type="predicted"/>
<evidence type="ECO:0000256" key="1">
    <source>
        <dbReference type="ARBA" id="ARBA00022448"/>
    </source>
</evidence>
<evidence type="ECO:0000259" key="5">
    <source>
        <dbReference type="PROSITE" id="PS50893"/>
    </source>
</evidence>
<dbReference type="Proteomes" id="UP000272400">
    <property type="component" value="Unassembled WGS sequence"/>
</dbReference>